<dbReference type="PANTHER" id="PTHR47530">
    <property type="entry name" value="E3 UBIQUITIN LIGASE BIG BROTHER-RELATED"/>
    <property type="match status" value="1"/>
</dbReference>
<evidence type="ECO:0000313" key="3">
    <source>
        <dbReference type="Proteomes" id="UP000244005"/>
    </source>
</evidence>
<dbReference type="OrthoDB" id="3365801at2759"/>
<dbReference type="EMBL" id="KZ772745">
    <property type="protein sequence ID" value="PTQ35159.1"/>
    <property type="molecule type" value="Genomic_DNA"/>
</dbReference>
<gene>
    <name evidence="2" type="ORF">MARPO_0073s0033</name>
</gene>
<organism evidence="2 3">
    <name type="scientific">Marchantia polymorpha</name>
    <name type="common">Common liverwort</name>
    <name type="synonym">Marchantia aquatica</name>
    <dbReference type="NCBI Taxonomy" id="3197"/>
    <lineage>
        <taxon>Eukaryota</taxon>
        <taxon>Viridiplantae</taxon>
        <taxon>Streptophyta</taxon>
        <taxon>Embryophyta</taxon>
        <taxon>Marchantiophyta</taxon>
        <taxon>Marchantiopsida</taxon>
        <taxon>Marchantiidae</taxon>
        <taxon>Marchantiales</taxon>
        <taxon>Marchantiaceae</taxon>
        <taxon>Marchantia</taxon>
    </lineage>
</organism>
<dbReference type="Gene3D" id="3.30.40.10">
    <property type="entry name" value="Zinc/RING finger domain, C3HC4 (zinc finger)"/>
    <property type="match status" value="1"/>
</dbReference>
<dbReference type="SUPFAM" id="SSF57850">
    <property type="entry name" value="RING/U-box"/>
    <property type="match status" value="1"/>
</dbReference>
<dbReference type="PANTHER" id="PTHR47530:SF4">
    <property type="entry name" value="E3 UBIQUITIN LIGASE BIG BROTHER-RELATED"/>
    <property type="match status" value="1"/>
</dbReference>
<dbReference type="Gramene" id="Mp5g19100.1">
    <property type="protein sequence ID" value="Mp5g19100.1.cds"/>
    <property type="gene ID" value="Mp5g19100"/>
</dbReference>
<proteinExistence type="predicted"/>
<keyword evidence="3" id="KW-1185">Reference proteome</keyword>
<dbReference type="Pfam" id="PF13639">
    <property type="entry name" value="zf-RING_2"/>
    <property type="match status" value="1"/>
</dbReference>
<dbReference type="InterPro" id="IPR043312">
    <property type="entry name" value="AtBBR-like"/>
</dbReference>
<evidence type="ECO:0000259" key="1">
    <source>
        <dbReference type="Pfam" id="PF13639"/>
    </source>
</evidence>
<protein>
    <recommendedName>
        <fullName evidence="1">RING-type domain-containing protein</fullName>
    </recommendedName>
</protein>
<dbReference type="Proteomes" id="UP000244005">
    <property type="component" value="Unassembled WGS sequence"/>
</dbReference>
<accession>A0A2R6WMT0</accession>
<dbReference type="AlphaFoldDB" id="A0A2R6WMT0"/>
<dbReference type="InterPro" id="IPR013083">
    <property type="entry name" value="Znf_RING/FYVE/PHD"/>
</dbReference>
<dbReference type="InterPro" id="IPR001841">
    <property type="entry name" value="Znf_RING"/>
</dbReference>
<evidence type="ECO:0000313" key="2">
    <source>
        <dbReference type="EMBL" id="PTQ35159.1"/>
    </source>
</evidence>
<reference evidence="3" key="1">
    <citation type="journal article" date="2017" name="Cell">
        <title>Insights into land plant evolution garnered from the Marchantia polymorpha genome.</title>
        <authorList>
            <person name="Bowman J.L."/>
            <person name="Kohchi T."/>
            <person name="Yamato K.T."/>
            <person name="Jenkins J."/>
            <person name="Shu S."/>
            <person name="Ishizaki K."/>
            <person name="Yamaoka S."/>
            <person name="Nishihama R."/>
            <person name="Nakamura Y."/>
            <person name="Berger F."/>
            <person name="Adam C."/>
            <person name="Aki S.S."/>
            <person name="Althoff F."/>
            <person name="Araki T."/>
            <person name="Arteaga-Vazquez M.A."/>
            <person name="Balasubrmanian S."/>
            <person name="Barry K."/>
            <person name="Bauer D."/>
            <person name="Boehm C.R."/>
            <person name="Briginshaw L."/>
            <person name="Caballero-Perez J."/>
            <person name="Catarino B."/>
            <person name="Chen F."/>
            <person name="Chiyoda S."/>
            <person name="Chovatia M."/>
            <person name="Davies K.M."/>
            <person name="Delmans M."/>
            <person name="Demura T."/>
            <person name="Dierschke T."/>
            <person name="Dolan L."/>
            <person name="Dorantes-Acosta A.E."/>
            <person name="Eklund D.M."/>
            <person name="Florent S.N."/>
            <person name="Flores-Sandoval E."/>
            <person name="Fujiyama A."/>
            <person name="Fukuzawa H."/>
            <person name="Galik B."/>
            <person name="Grimanelli D."/>
            <person name="Grimwood J."/>
            <person name="Grossniklaus U."/>
            <person name="Hamada T."/>
            <person name="Haseloff J."/>
            <person name="Hetherington A.J."/>
            <person name="Higo A."/>
            <person name="Hirakawa Y."/>
            <person name="Hundley H.N."/>
            <person name="Ikeda Y."/>
            <person name="Inoue K."/>
            <person name="Inoue S.I."/>
            <person name="Ishida S."/>
            <person name="Jia Q."/>
            <person name="Kakita M."/>
            <person name="Kanazawa T."/>
            <person name="Kawai Y."/>
            <person name="Kawashima T."/>
            <person name="Kennedy M."/>
            <person name="Kinose K."/>
            <person name="Kinoshita T."/>
            <person name="Kohara Y."/>
            <person name="Koide E."/>
            <person name="Komatsu K."/>
            <person name="Kopischke S."/>
            <person name="Kubo M."/>
            <person name="Kyozuka J."/>
            <person name="Lagercrantz U."/>
            <person name="Lin S.S."/>
            <person name="Lindquist E."/>
            <person name="Lipzen A.M."/>
            <person name="Lu C.W."/>
            <person name="De Luna E."/>
            <person name="Martienssen R.A."/>
            <person name="Minamino N."/>
            <person name="Mizutani M."/>
            <person name="Mizutani M."/>
            <person name="Mochizuki N."/>
            <person name="Monte I."/>
            <person name="Mosher R."/>
            <person name="Nagasaki H."/>
            <person name="Nakagami H."/>
            <person name="Naramoto S."/>
            <person name="Nishitani K."/>
            <person name="Ohtani M."/>
            <person name="Okamoto T."/>
            <person name="Okumura M."/>
            <person name="Phillips J."/>
            <person name="Pollak B."/>
            <person name="Reinders A."/>
            <person name="Rovekamp M."/>
            <person name="Sano R."/>
            <person name="Sawa S."/>
            <person name="Schmid M.W."/>
            <person name="Shirakawa M."/>
            <person name="Solano R."/>
            <person name="Spunde A."/>
            <person name="Suetsugu N."/>
            <person name="Sugano S."/>
            <person name="Sugiyama A."/>
            <person name="Sun R."/>
            <person name="Suzuki Y."/>
            <person name="Takenaka M."/>
            <person name="Takezawa D."/>
            <person name="Tomogane H."/>
            <person name="Tsuzuki M."/>
            <person name="Ueda T."/>
            <person name="Umeda M."/>
            <person name="Ward J.M."/>
            <person name="Watanabe Y."/>
            <person name="Yazaki K."/>
            <person name="Yokoyama R."/>
            <person name="Yoshitake Y."/>
            <person name="Yotsui I."/>
            <person name="Zachgo S."/>
            <person name="Schmutz J."/>
        </authorList>
    </citation>
    <scope>NUCLEOTIDE SEQUENCE [LARGE SCALE GENOMIC DNA]</scope>
    <source>
        <strain evidence="3">Tak-1</strain>
    </source>
</reference>
<sequence>MHFTNLDDTHVYVHGYHVHDMNLEYSEKLCRNKSLTRNVHRDPIDKLKPKISSWELKQNEQIRTIIVMSKTSMTICENSASFFFNRRSKHLSSFKCVIYCLEYEEDDVMCTFPPLKSIKVSITNHVYDFQKRNEQIRTSTVMSKTLITICEHSASFFLNQISKHLGSFRCVICRLEYEEDDVMSTLPCKHLYHSDCMQQWL</sequence>
<name>A0A2R6WMT0_MARPO</name>
<feature type="domain" description="RING-type" evidence="1">
    <location>
        <begin position="169"/>
        <end position="201"/>
    </location>
</feature>